<dbReference type="InterPro" id="IPR016032">
    <property type="entry name" value="Sig_transdc_resp-reg_C-effctor"/>
</dbReference>
<feature type="domain" description="HTH luxR-type" evidence="4">
    <location>
        <begin position="290"/>
        <end position="355"/>
    </location>
</feature>
<dbReference type="SMART" id="SM00421">
    <property type="entry name" value="HTH_LUXR"/>
    <property type="match status" value="1"/>
</dbReference>
<proteinExistence type="predicted"/>
<dbReference type="InterPro" id="IPR041664">
    <property type="entry name" value="AAA_16"/>
</dbReference>
<keyword evidence="3" id="KW-0804">Transcription</keyword>
<dbReference type="PANTHER" id="PTHR44688">
    <property type="entry name" value="DNA-BINDING TRANSCRIPTIONAL ACTIVATOR DEVR_DOSR"/>
    <property type="match status" value="1"/>
</dbReference>
<dbReference type="PROSITE" id="PS50043">
    <property type="entry name" value="HTH_LUXR_2"/>
    <property type="match status" value="1"/>
</dbReference>
<dbReference type="InterPro" id="IPR027417">
    <property type="entry name" value="P-loop_NTPase"/>
</dbReference>
<protein>
    <submittedName>
        <fullName evidence="5">Helix-turn-helix domain-containing protein</fullName>
    </submittedName>
</protein>
<dbReference type="CDD" id="cd06170">
    <property type="entry name" value="LuxR_C_like"/>
    <property type="match status" value="1"/>
</dbReference>
<organism evidence="5 6">
    <name type="scientific">Dactylosporangium roseum</name>
    <dbReference type="NCBI Taxonomy" id="47989"/>
    <lineage>
        <taxon>Bacteria</taxon>
        <taxon>Bacillati</taxon>
        <taxon>Actinomycetota</taxon>
        <taxon>Actinomycetes</taxon>
        <taxon>Micromonosporales</taxon>
        <taxon>Micromonosporaceae</taxon>
        <taxon>Dactylosporangium</taxon>
    </lineage>
</organism>
<evidence type="ECO:0000313" key="5">
    <source>
        <dbReference type="EMBL" id="UWZ34089.1"/>
    </source>
</evidence>
<evidence type="ECO:0000256" key="2">
    <source>
        <dbReference type="ARBA" id="ARBA00023125"/>
    </source>
</evidence>
<keyword evidence="1" id="KW-0805">Transcription regulation</keyword>
<dbReference type="PANTHER" id="PTHR44688:SF16">
    <property type="entry name" value="DNA-BINDING TRANSCRIPTIONAL ACTIVATOR DEVR_DOSR"/>
    <property type="match status" value="1"/>
</dbReference>
<gene>
    <name evidence="5" type="ORF">Drose_22845</name>
</gene>
<dbReference type="InterPro" id="IPR036388">
    <property type="entry name" value="WH-like_DNA-bd_sf"/>
</dbReference>
<evidence type="ECO:0000256" key="3">
    <source>
        <dbReference type="ARBA" id="ARBA00023163"/>
    </source>
</evidence>
<dbReference type="SUPFAM" id="SSF52540">
    <property type="entry name" value="P-loop containing nucleoside triphosphate hydrolases"/>
    <property type="match status" value="1"/>
</dbReference>
<dbReference type="SUPFAM" id="SSF46894">
    <property type="entry name" value="C-terminal effector domain of the bipartite response regulators"/>
    <property type="match status" value="1"/>
</dbReference>
<dbReference type="InterPro" id="IPR000792">
    <property type="entry name" value="Tscrpt_reg_LuxR_C"/>
</dbReference>
<dbReference type="RefSeq" id="WP_260723383.1">
    <property type="nucleotide sequence ID" value="NZ_CP073721.1"/>
</dbReference>
<dbReference type="PRINTS" id="PR00038">
    <property type="entry name" value="HTHLUXR"/>
</dbReference>
<dbReference type="Pfam" id="PF00196">
    <property type="entry name" value="GerE"/>
    <property type="match status" value="1"/>
</dbReference>
<dbReference type="Proteomes" id="UP001058271">
    <property type="component" value="Chromosome"/>
</dbReference>
<evidence type="ECO:0000256" key="1">
    <source>
        <dbReference type="ARBA" id="ARBA00023015"/>
    </source>
</evidence>
<accession>A0ABY5YWI2</accession>
<keyword evidence="6" id="KW-1185">Reference proteome</keyword>
<dbReference type="EMBL" id="CP073721">
    <property type="protein sequence ID" value="UWZ34089.1"/>
    <property type="molecule type" value="Genomic_DNA"/>
</dbReference>
<name>A0ABY5YWI2_9ACTN</name>
<evidence type="ECO:0000313" key="6">
    <source>
        <dbReference type="Proteomes" id="UP001058271"/>
    </source>
</evidence>
<keyword evidence="2" id="KW-0238">DNA-binding</keyword>
<sequence>MHDGEHRLLRELLDRARPGSLTVAVVEGPPGSGKTRLLRRFADRARQRPATAVLDADWPGDLPCPAPAATLVLTCEHPQWIDPRVWPALDTLARTTAVLVVLARRTGADWPPGAAARPGAHRVTLGPLPADAVTELLTELLGGRPEPAVVALAGVAAGLPGALDDLATGLLEERLVTVEDGRAVLLAPRLPARTRARLAQRLTALSAPTRRALQVASTIGPAFGLLELARVLGCGTAALLPAVDEAMASGLVTGAGDVLMFGHELVREVVEASLPRPVVVALRGERAHPGVPGWGALTEQEREIARLVGRALTNQQIARRIGRSPHTVNYHLRQIFRKLGIASRVELASLYRASTS</sequence>
<reference evidence="5" key="1">
    <citation type="submission" date="2021-04" db="EMBL/GenBank/DDBJ databases">
        <title>Biosynthetic gene clusters of Dactylosporangioum roseum.</title>
        <authorList>
            <person name="Hartkoorn R.C."/>
            <person name="Beaudoing E."/>
            <person name="Hot D."/>
            <person name="Moureu S."/>
        </authorList>
    </citation>
    <scope>NUCLEOTIDE SEQUENCE</scope>
    <source>
        <strain evidence="5">NRRL B-16295</strain>
    </source>
</reference>
<dbReference type="Gene3D" id="1.10.10.10">
    <property type="entry name" value="Winged helix-like DNA-binding domain superfamily/Winged helix DNA-binding domain"/>
    <property type="match status" value="1"/>
</dbReference>
<evidence type="ECO:0000259" key="4">
    <source>
        <dbReference type="PROSITE" id="PS50043"/>
    </source>
</evidence>
<dbReference type="Pfam" id="PF13191">
    <property type="entry name" value="AAA_16"/>
    <property type="match status" value="1"/>
</dbReference>